<dbReference type="HOGENOM" id="CLU_025996_21_1_7"/>
<dbReference type="SUPFAM" id="SSF53448">
    <property type="entry name" value="Nucleotide-diphospho-sugar transferases"/>
    <property type="match status" value="1"/>
</dbReference>
<dbReference type="AlphaFoldDB" id="B3E2L9"/>
<dbReference type="Gene3D" id="3.90.550.10">
    <property type="entry name" value="Spore Coat Polysaccharide Biosynthesis Protein SpsA, Chain A"/>
    <property type="match status" value="1"/>
</dbReference>
<dbReference type="CAZy" id="GT2">
    <property type="family name" value="Glycosyltransferase Family 2"/>
</dbReference>
<dbReference type="InterPro" id="IPR029044">
    <property type="entry name" value="Nucleotide-diphossugar_trans"/>
</dbReference>
<keyword evidence="2" id="KW-0808">Transferase</keyword>
<dbReference type="STRING" id="398767.Glov_1960"/>
<feature type="domain" description="Glycosyltransferase 2-like" evidence="1">
    <location>
        <begin position="12"/>
        <end position="139"/>
    </location>
</feature>
<evidence type="ECO:0000313" key="2">
    <source>
        <dbReference type="EMBL" id="ACD95676.1"/>
    </source>
</evidence>
<dbReference type="CDD" id="cd06433">
    <property type="entry name" value="GT_2_WfgS_like"/>
    <property type="match status" value="1"/>
</dbReference>
<dbReference type="PANTHER" id="PTHR22916">
    <property type="entry name" value="GLYCOSYLTRANSFERASE"/>
    <property type="match status" value="1"/>
</dbReference>
<dbReference type="EMBL" id="CP001089">
    <property type="protein sequence ID" value="ACD95676.1"/>
    <property type="molecule type" value="Genomic_DNA"/>
</dbReference>
<name>B3E2L9_TRIL1</name>
<dbReference type="Pfam" id="PF00535">
    <property type="entry name" value="Glycos_transf_2"/>
    <property type="match status" value="1"/>
</dbReference>
<dbReference type="eggNOG" id="COG1216">
    <property type="taxonomic scope" value="Bacteria"/>
</dbReference>
<dbReference type="GO" id="GO:0016758">
    <property type="term" value="F:hexosyltransferase activity"/>
    <property type="evidence" value="ECO:0007669"/>
    <property type="project" value="UniProtKB-ARBA"/>
</dbReference>
<dbReference type="PANTHER" id="PTHR22916:SF3">
    <property type="entry name" value="UDP-GLCNAC:BETAGAL BETA-1,3-N-ACETYLGLUCOSAMINYLTRANSFERASE-LIKE PROTEIN 1"/>
    <property type="match status" value="1"/>
</dbReference>
<evidence type="ECO:0000259" key="1">
    <source>
        <dbReference type="Pfam" id="PF00535"/>
    </source>
</evidence>
<gene>
    <name evidence="2" type="ordered locus">Glov_1960</name>
</gene>
<dbReference type="OrthoDB" id="433681at2"/>
<proteinExistence type="predicted"/>
<keyword evidence="3" id="KW-1185">Reference proteome</keyword>
<sequence>MTVSHAHIPSLSLITVCKNSDATIGRTITSVEAQKDDGVEYLIIDGGSTDTTLTVIEACPCIDLLVSEPDQGIADAFNKGICRATGDIIALLNADDQLALNTLAIVRSYFANHPEVDVVHGDVLLHKNGRTIKRLKPAGRWWYPWRLVLFNHPATFVRRVVYERHGLFDTGYRIAMDAEMFLRWMSRGVTIRYLPEVLAIMETDGVSGQQATVGYREVRKAAVQHGYSALLATVNYLGKMLIWSVLLVTGVVPLSAGRRT</sequence>
<dbReference type="KEGG" id="glo:Glov_1960"/>
<dbReference type="InterPro" id="IPR001173">
    <property type="entry name" value="Glyco_trans_2-like"/>
</dbReference>
<organism evidence="2 3">
    <name type="scientific">Trichlorobacter lovleyi (strain ATCC BAA-1151 / DSM 17278 / SZ)</name>
    <name type="common">Geobacter lovleyi</name>
    <dbReference type="NCBI Taxonomy" id="398767"/>
    <lineage>
        <taxon>Bacteria</taxon>
        <taxon>Pseudomonadati</taxon>
        <taxon>Thermodesulfobacteriota</taxon>
        <taxon>Desulfuromonadia</taxon>
        <taxon>Geobacterales</taxon>
        <taxon>Geobacteraceae</taxon>
        <taxon>Trichlorobacter</taxon>
    </lineage>
</organism>
<reference evidence="2 3" key="1">
    <citation type="submission" date="2008-05" db="EMBL/GenBank/DDBJ databases">
        <title>Complete sequence of chromosome of Geobacter lovleyi SZ.</title>
        <authorList>
            <consortium name="US DOE Joint Genome Institute"/>
            <person name="Lucas S."/>
            <person name="Copeland A."/>
            <person name="Lapidus A."/>
            <person name="Glavina del Rio T."/>
            <person name="Dalin E."/>
            <person name="Tice H."/>
            <person name="Bruce D."/>
            <person name="Goodwin L."/>
            <person name="Pitluck S."/>
            <person name="Chertkov O."/>
            <person name="Meincke L."/>
            <person name="Brettin T."/>
            <person name="Detter J.C."/>
            <person name="Han C."/>
            <person name="Tapia R."/>
            <person name="Kuske C.R."/>
            <person name="Schmutz J."/>
            <person name="Larimer F."/>
            <person name="Land M."/>
            <person name="Hauser L."/>
            <person name="Kyrpides N."/>
            <person name="Mikhailova N."/>
            <person name="Sung Y."/>
            <person name="Fletcher K.E."/>
            <person name="Ritalahti K.M."/>
            <person name="Loeffler F.E."/>
            <person name="Richardson P."/>
        </authorList>
    </citation>
    <scope>NUCLEOTIDE SEQUENCE [LARGE SCALE GENOMIC DNA]</scope>
    <source>
        <strain evidence="3">ATCC BAA-1151 / DSM 17278 / SZ</strain>
    </source>
</reference>
<protein>
    <submittedName>
        <fullName evidence="2">Glycosyl transferase family 2</fullName>
    </submittedName>
</protein>
<evidence type="ECO:0000313" key="3">
    <source>
        <dbReference type="Proteomes" id="UP000002420"/>
    </source>
</evidence>
<dbReference type="Proteomes" id="UP000002420">
    <property type="component" value="Chromosome"/>
</dbReference>
<dbReference type="RefSeq" id="WP_012470015.1">
    <property type="nucleotide sequence ID" value="NC_010814.1"/>
</dbReference>
<accession>B3E2L9</accession>